<gene>
    <name evidence="3" type="ORF">D8674_011202</name>
</gene>
<dbReference type="OrthoDB" id="408373at2759"/>
<dbReference type="InterPro" id="IPR029058">
    <property type="entry name" value="AB_hydrolase_fold"/>
</dbReference>
<dbReference type="Proteomes" id="UP000327157">
    <property type="component" value="Chromosome 14"/>
</dbReference>
<dbReference type="AlphaFoldDB" id="A0A5N5GBG5"/>
<dbReference type="InterPro" id="IPR000073">
    <property type="entry name" value="AB_hydrolase_1"/>
</dbReference>
<protein>
    <submittedName>
        <fullName evidence="3">Strigolactone esterase D14-like protein</fullName>
    </submittedName>
</protein>
<reference evidence="3 4" key="1">
    <citation type="submission" date="2019-09" db="EMBL/GenBank/DDBJ databases">
        <authorList>
            <person name="Ou C."/>
        </authorList>
    </citation>
    <scope>NUCLEOTIDE SEQUENCE [LARGE SCALE GENOMIC DNA]</scope>
    <source>
        <strain evidence="3">S2</strain>
        <tissue evidence="3">Leaf</tissue>
    </source>
</reference>
<comment type="similarity">
    <text evidence="1">Belongs to the AB hydrolase superfamily.</text>
</comment>
<evidence type="ECO:0000259" key="2">
    <source>
        <dbReference type="Pfam" id="PF00561"/>
    </source>
</evidence>
<keyword evidence="4" id="KW-1185">Reference proteome</keyword>
<organism evidence="3 4">
    <name type="scientific">Pyrus ussuriensis x Pyrus communis</name>
    <dbReference type="NCBI Taxonomy" id="2448454"/>
    <lineage>
        <taxon>Eukaryota</taxon>
        <taxon>Viridiplantae</taxon>
        <taxon>Streptophyta</taxon>
        <taxon>Embryophyta</taxon>
        <taxon>Tracheophyta</taxon>
        <taxon>Spermatophyta</taxon>
        <taxon>Magnoliopsida</taxon>
        <taxon>eudicotyledons</taxon>
        <taxon>Gunneridae</taxon>
        <taxon>Pentapetalae</taxon>
        <taxon>rosids</taxon>
        <taxon>fabids</taxon>
        <taxon>Rosales</taxon>
        <taxon>Rosaceae</taxon>
        <taxon>Amygdaloideae</taxon>
        <taxon>Maleae</taxon>
        <taxon>Pyrus</taxon>
    </lineage>
</organism>
<dbReference type="Gene3D" id="3.40.50.1820">
    <property type="entry name" value="alpha/beta hydrolase"/>
    <property type="match status" value="2"/>
</dbReference>
<dbReference type="Pfam" id="PF00561">
    <property type="entry name" value="Abhydrolase_1"/>
    <property type="match status" value="1"/>
</dbReference>
<evidence type="ECO:0000313" key="4">
    <source>
        <dbReference type="Proteomes" id="UP000327157"/>
    </source>
</evidence>
<name>A0A5N5GBG5_9ROSA</name>
<comment type="caution">
    <text evidence="3">The sequence shown here is derived from an EMBL/GenBank/DDBJ whole genome shotgun (WGS) entry which is preliminary data.</text>
</comment>
<dbReference type="EMBL" id="SMOL01000553">
    <property type="protein sequence ID" value="KAB2608034.1"/>
    <property type="molecule type" value="Genomic_DNA"/>
</dbReference>
<accession>A0A5N5GBG5</accession>
<dbReference type="PANTHER" id="PTHR43039">
    <property type="entry name" value="ESTERASE-RELATED"/>
    <property type="match status" value="1"/>
</dbReference>
<sequence length="244" mass="27255">MEALCQGGGIVQALNTHVYGNGTQTLVLAHGFGSDHTVWHFLIPFPACYFKVVVFDWVYSPNVDPKFYDPKRYSNFSAYADDLVCLLNHLNVSRTVYMGHSMAAMVGCIASIQRPHLFQHLILLKNNFTNWVSSSATTAIGVNDTSAITEFENILGRMKPRIAVSVARVAFLSDYRGLLPQVIVPCSIIQSRKDFIIPKSVAFYMKKQLRGPAKVKILSTEGHIPQLTAYSLLLKVIKKLLHIK</sequence>
<evidence type="ECO:0000313" key="3">
    <source>
        <dbReference type="EMBL" id="KAB2608034.1"/>
    </source>
</evidence>
<evidence type="ECO:0000256" key="1">
    <source>
        <dbReference type="ARBA" id="ARBA00008645"/>
    </source>
</evidence>
<feature type="domain" description="AB hydrolase-1" evidence="2">
    <location>
        <begin position="25"/>
        <end position="129"/>
    </location>
</feature>
<proteinExistence type="inferred from homology"/>
<reference evidence="4" key="2">
    <citation type="submission" date="2019-10" db="EMBL/GenBank/DDBJ databases">
        <title>A de novo genome assembly of a pear dwarfing rootstock.</title>
        <authorList>
            <person name="Wang F."/>
            <person name="Wang J."/>
            <person name="Li S."/>
            <person name="Zhang Y."/>
            <person name="Fang M."/>
            <person name="Ma L."/>
            <person name="Zhao Y."/>
            <person name="Jiang S."/>
        </authorList>
    </citation>
    <scope>NUCLEOTIDE SEQUENCE [LARGE SCALE GENOMIC DNA]</scope>
</reference>
<dbReference type="SUPFAM" id="SSF53474">
    <property type="entry name" value="alpha/beta-Hydrolases"/>
    <property type="match status" value="1"/>
</dbReference>
<reference evidence="3 4" key="3">
    <citation type="submission" date="2019-11" db="EMBL/GenBank/DDBJ databases">
        <title>A de novo genome assembly of a pear dwarfing rootstock.</title>
        <authorList>
            <person name="Wang F."/>
            <person name="Wang J."/>
            <person name="Li S."/>
            <person name="Zhang Y."/>
            <person name="Fang M."/>
            <person name="Ma L."/>
            <person name="Zhao Y."/>
            <person name="Jiang S."/>
        </authorList>
    </citation>
    <scope>NUCLEOTIDE SEQUENCE [LARGE SCALE GENOMIC DNA]</scope>
    <source>
        <strain evidence="3">S2</strain>
        <tissue evidence="3">Leaf</tissue>
    </source>
</reference>